<protein>
    <submittedName>
        <fullName evidence="1">Uncharacterized protein</fullName>
    </submittedName>
</protein>
<gene>
    <name evidence="1" type="ORF">DPQ25_04730</name>
</gene>
<dbReference type="EMBL" id="QLYR01000001">
    <property type="protein sequence ID" value="RAQ30787.1"/>
    <property type="molecule type" value="Genomic_DNA"/>
</dbReference>
<organism evidence="1 2">
    <name type="scientific">Hydrogeniiclostridium mannosilyticum</name>
    <dbReference type="NCBI Taxonomy" id="2764322"/>
    <lineage>
        <taxon>Bacteria</taxon>
        <taxon>Bacillati</taxon>
        <taxon>Bacillota</taxon>
        <taxon>Clostridia</taxon>
        <taxon>Eubacteriales</taxon>
        <taxon>Acutalibacteraceae</taxon>
        <taxon>Hydrogeniiclostridium</taxon>
    </lineage>
</organism>
<dbReference type="Proteomes" id="UP000249377">
    <property type="component" value="Unassembled WGS sequence"/>
</dbReference>
<sequence>MVSASILWVIAAAAAPCGPRTAENLRIFIASSRAGRIFLRTEGLRGAPRVESQYPLIPE</sequence>
<reference evidence="1 2" key="1">
    <citation type="submission" date="2018-06" db="EMBL/GenBank/DDBJ databases">
        <title>Noncontiguous genome sequence of Ruminococcaceae bacterium ASD2818.</title>
        <authorList>
            <person name="Chaplin A.V."/>
            <person name="Sokolova S.R."/>
            <person name="Kochetkova T.O."/>
            <person name="Goltsov A.Y."/>
            <person name="Trofimov D.Y."/>
            <person name="Efimov B.A."/>
        </authorList>
    </citation>
    <scope>NUCLEOTIDE SEQUENCE [LARGE SCALE GENOMIC DNA]</scope>
    <source>
        <strain evidence="1 2">ASD2818</strain>
    </source>
</reference>
<accession>A0A328UG15</accession>
<keyword evidence="2" id="KW-1185">Reference proteome</keyword>
<dbReference type="AlphaFoldDB" id="A0A328UG15"/>
<proteinExistence type="predicted"/>
<name>A0A328UG15_9FIRM</name>
<evidence type="ECO:0000313" key="1">
    <source>
        <dbReference type="EMBL" id="RAQ30787.1"/>
    </source>
</evidence>
<comment type="caution">
    <text evidence="1">The sequence shown here is derived from an EMBL/GenBank/DDBJ whole genome shotgun (WGS) entry which is preliminary data.</text>
</comment>
<evidence type="ECO:0000313" key="2">
    <source>
        <dbReference type="Proteomes" id="UP000249377"/>
    </source>
</evidence>